<dbReference type="Pfam" id="PF26226">
    <property type="entry name" value="DUF8052"/>
    <property type="match status" value="1"/>
</dbReference>
<reference evidence="2 3" key="1">
    <citation type="submission" date="2017-02" db="EMBL/GenBank/DDBJ databases">
        <authorList>
            <person name="Peterson S.W."/>
        </authorList>
    </citation>
    <scope>NUCLEOTIDE SEQUENCE [LARGE SCALE GENOMIC DNA]</scope>
    <source>
        <strain evidence="2 3">M1</strain>
    </source>
</reference>
<organism evidence="2 3">
    <name type="scientific">Maledivibacter halophilus</name>
    <dbReference type="NCBI Taxonomy" id="36842"/>
    <lineage>
        <taxon>Bacteria</taxon>
        <taxon>Bacillati</taxon>
        <taxon>Bacillota</taxon>
        <taxon>Clostridia</taxon>
        <taxon>Peptostreptococcales</taxon>
        <taxon>Caminicellaceae</taxon>
        <taxon>Maledivibacter</taxon>
    </lineage>
</organism>
<dbReference type="Proteomes" id="UP000190285">
    <property type="component" value="Unassembled WGS sequence"/>
</dbReference>
<dbReference type="AlphaFoldDB" id="A0A1T5KP92"/>
<gene>
    <name evidence="2" type="ORF">SAMN02194393_01992</name>
</gene>
<proteinExistence type="predicted"/>
<keyword evidence="3" id="KW-1185">Reference proteome</keyword>
<feature type="domain" description="DUF8052" evidence="1">
    <location>
        <begin position="6"/>
        <end position="159"/>
    </location>
</feature>
<protein>
    <recommendedName>
        <fullName evidence="1">DUF8052 domain-containing protein</fullName>
    </recommendedName>
</protein>
<dbReference type="EMBL" id="FUZT01000004">
    <property type="protein sequence ID" value="SKC65269.1"/>
    <property type="molecule type" value="Genomic_DNA"/>
</dbReference>
<evidence type="ECO:0000313" key="3">
    <source>
        <dbReference type="Proteomes" id="UP000190285"/>
    </source>
</evidence>
<name>A0A1T5KP92_9FIRM</name>
<evidence type="ECO:0000259" key="1">
    <source>
        <dbReference type="Pfam" id="PF26226"/>
    </source>
</evidence>
<dbReference type="InterPro" id="IPR058365">
    <property type="entry name" value="DUF8052"/>
</dbReference>
<dbReference type="RefSeq" id="WP_079491267.1">
    <property type="nucleotide sequence ID" value="NZ_FUZT01000004.1"/>
</dbReference>
<dbReference type="OrthoDB" id="2836917at2"/>
<accession>A0A1T5KP92</accession>
<sequence length="162" mass="19331">MFFEQTLRRKLETYYNLEDNFSIAGKDFNFIARYNQRNSKYILHKKIELYAFENNEYILYKKLDKGFAEETLNEIKNLINNHYSQIIDVNDEHMSSTIIFIFETDLPTNKKLINSIKKFNFYKSFKFGLKGWINVGLVLINPDNKEGLSNKYAKKELKKILS</sequence>
<evidence type="ECO:0000313" key="2">
    <source>
        <dbReference type="EMBL" id="SKC65269.1"/>
    </source>
</evidence>
<dbReference type="STRING" id="36842.SAMN02194393_01992"/>